<organism evidence="1 2">
    <name type="scientific">Saccharopolyspora rosea</name>
    <dbReference type="NCBI Taxonomy" id="524884"/>
    <lineage>
        <taxon>Bacteria</taxon>
        <taxon>Bacillati</taxon>
        <taxon>Actinomycetota</taxon>
        <taxon>Actinomycetes</taxon>
        <taxon>Pseudonocardiales</taxon>
        <taxon>Pseudonocardiaceae</taxon>
        <taxon>Saccharopolyspora</taxon>
    </lineage>
</organism>
<proteinExistence type="predicted"/>
<dbReference type="RefSeq" id="WP_345601258.1">
    <property type="nucleotide sequence ID" value="NZ_BAABLT010000031.1"/>
</dbReference>
<evidence type="ECO:0000313" key="2">
    <source>
        <dbReference type="Proteomes" id="UP001597018"/>
    </source>
</evidence>
<keyword evidence="2" id="KW-1185">Reference proteome</keyword>
<evidence type="ECO:0000313" key="1">
    <source>
        <dbReference type="EMBL" id="MFD0923282.1"/>
    </source>
</evidence>
<protein>
    <recommendedName>
        <fullName evidence="3">DUF559 domain-containing protein</fullName>
    </recommendedName>
</protein>
<reference evidence="2" key="1">
    <citation type="journal article" date="2019" name="Int. J. Syst. Evol. Microbiol.">
        <title>The Global Catalogue of Microorganisms (GCM) 10K type strain sequencing project: providing services to taxonomists for standard genome sequencing and annotation.</title>
        <authorList>
            <consortium name="The Broad Institute Genomics Platform"/>
            <consortium name="The Broad Institute Genome Sequencing Center for Infectious Disease"/>
            <person name="Wu L."/>
            <person name="Ma J."/>
        </authorList>
    </citation>
    <scope>NUCLEOTIDE SEQUENCE [LARGE SCALE GENOMIC DNA]</scope>
    <source>
        <strain evidence="2">CCUG 56401</strain>
    </source>
</reference>
<dbReference type="EMBL" id="JBHTIW010000031">
    <property type="protein sequence ID" value="MFD0923282.1"/>
    <property type="molecule type" value="Genomic_DNA"/>
</dbReference>
<accession>A0ABW3FXX1</accession>
<evidence type="ECO:0008006" key="3">
    <source>
        <dbReference type="Google" id="ProtNLM"/>
    </source>
</evidence>
<sequence length="163" mass="18457">MIEAIQAGKRCHPHQLKAEMELGSRRGTGLPREILRSLTAHVRSVPELRAFELVKRSGLPDPMWNARIYDAEGSYVGCPDAWFDDVGLAVEIDSFDFHFSRSGYANTVRRNTRYAMRGISVVQILPSRIRTEPDAVVADIRRAYLTAADRRRPNVVARHAQLE</sequence>
<dbReference type="Proteomes" id="UP001597018">
    <property type="component" value="Unassembled WGS sequence"/>
</dbReference>
<comment type="caution">
    <text evidence="1">The sequence shown here is derived from an EMBL/GenBank/DDBJ whole genome shotgun (WGS) entry which is preliminary data.</text>
</comment>
<gene>
    <name evidence="1" type="ORF">ACFQ16_26360</name>
</gene>
<name>A0ABW3FXX1_9PSEU</name>